<dbReference type="Proteomes" id="UP000095281">
    <property type="component" value="Unplaced"/>
</dbReference>
<sequence>MYSFPPTSSTGTWEGGLPPQFARSQILYSDEFCKVTDEILIIKKFFFGTLRPKVVFLKDIRVVYFDEQTIAQRKYSHRRIWGRAHGKSVYWAADFKRCLPGIDKSNRSDVIIDMEDGMLKGFTVSDVQSFLGVVRLCAPISTIIVDHLDFA</sequence>
<organism evidence="1 2">
    <name type="scientific">Meloidogyne hapla</name>
    <name type="common">Root-knot nematode worm</name>
    <dbReference type="NCBI Taxonomy" id="6305"/>
    <lineage>
        <taxon>Eukaryota</taxon>
        <taxon>Metazoa</taxon>
        <taxon>Ecdysozoa</taxon>
        <taxon>Nematoda</taxon>
        <taxon>Chromadorea</taxon>
        <taxon>Rhabditida</taxon>
        <taxon>Tylenchina</taxon>
        <taxon>Tylenchomorpha</taxon>
        <taxon>Tylenchoidea</taxon>
        <taxon>Meloidogynidae</taxon>
        <taxon>Meloidogyninae</taxon>
        <taxon>Meloidogyne</taxon>
    </lineage>
</organism>
<dbReference type="PANTHER" id="PTHR35373:SF3">
    <property type="entry name" value="ACTIVATOR OF HSP90 ATPASE HOMOLOG 1-LIKE PROTEIN"/>
    <property type="match status" value="1"/>
</dbReference>
<dbReference type="OMA" id="YWALDVK"/>
<reference evidence="2" key="1">
    <citation type="submission" date="2016-11" db="UniProtKB">
        <authorList>
            <consortium name="WormBaseParasite"/>
        </authorList>
    </citation>
    <scope>IDENTIFICATION</scope>
</reference>
<accession>A0A1I8B0C4</accession>
<protein>
    <submittedName>
        <fullName evidence="2">PH domain-containing protein</fullName>
    </submittedName>
</protein>
<proteinExistence type="predicted"/>
<dbReference type="PANTHER" id="PTHR35373">
    <property type="entry name" value="PROTEIN CBG16894"/>
    <property type="match status" value="1"/>
</dbReference>
<dbReference type="WBParaSite" id="MhA1_Contig1140.frz3.gene10">
    <property type="protein sequence ID" value="MhA1_Contig1140.frz3.gene10"/>
    <property type="gene ID" value="MhA1_Contig1140.frz3.gene10"/>
</dbReference>
<dbReference type="AlphaFoldDB" id="A0A1I8B0C4"/>
<keyword evidence="1" id="KW-1185">Reference proteome</keyword>
<name>A0A1I8B0C4_MELHA</name>
<evidence type="ECO:0000313" key="1">
    <source>
        <dbReference type="Proteomes" id="UP000095281"/>
    </source>
</evidence>
<evidence type="ECO:0000313" key="2">
    <source>
        <dbReference type="WBParaSite" id="MhA1_Contig1140.frz3.gene10"/>
    </source>
</evidence>